<dbReference type="STRING" id="1348662.CARG_01040"/>
<sequence length="35" mass="3850">MLDVGYLDGVDECVKLMREVLLVESAQPLCPLAKT</sequence>
<evidence type="ECO:0000313" key="1">
    <source>
        <dbReference type="EMBL" id="AGU14405.1"/>
    </source>
</evidence>
<proteinExistence type="predicted"/>
<evidence type="ECO:0000313" key="2">
    <source>
        <dbReference type="Proteomes" id="UP000016943"/>
    </source>
</evidence>
<accession>U3GSI6</accession>
<gene>
    <name evidence="1" type="ORF">CARG_01040</name>
</gene>
<dbReference type="HOGENOM" id="CLU_3364441_0_0_11"/>
<dbReference type="EMBL" id="CP006365">
    <property type="protein sequence ID" value="AGU14405.1"/>
    <property type="molecule type" value="Genomic_DNA"/>
</dbReference>
<dbReference type="AlphaFoldDB" id="U3GSI6"/>
<reference evidence="1 2" key="1">
    <citation type="journal article" date="2013" name="Genome Announc.">
        <title>Whole-Genome Sequence of the Clinical Strain Corynebacterium argentoratense DSM 44202, Isolated from a Human Throat Specimen.</title>
        <authorList>
            <person name="Bomholt C."/>
            <person name="Glaub A."/>
            <person name="Gravermann K."/>
            <person name="Albersmeier A."/>
            <person name="Brinkrolf K."/>
            <person name="Ruckert C."/>
            <person name="Tauch A."/>
        </authorList>
    </citation>
    <scope>NUCLEOTIDE SEQUENCE [LARGE SCALE GENOMIC DNA]</scope>
    <source>
        <strain evidence="1">DSM 44202</strain>
    </source>
</reference>
<keyword evidence="2" id="KW-1185">Reference proteome</keyword>
<organism evidence="1 2">
    <name type="scientific">Corynebacterium argentoratense DSM 44202</name>
    <dbReference type="NCBI Taxonomy" id="1348662"/>
    <lineage>
        <taxon>Bacteria</taxon>
        <taxon>Bacillati</taxon>
        <taxon>Actinomycetota</taxon>
        <taxon>Actinomycetes</taxon>
        <taxon>Mycobacteriales</taxon>
        <taxon>Corynebacteriaceae</taxon>
        <taxon>Corynebacterium</taxon>
    </lineage>
</organism>
<dbReference type="Proteomes" id="UP000016943">
    <property type="component" value="Chromosome"/>
</dbReference>
<protein>
    <submittedName>
        <fullName evidence="1">Uncharacterized protein</fullName>
    </submittedName>
</protein>
<dbReference type="KEGG" id="caz:CARG_01040"/>
<name>U3GSI6_9CORY</name>